<dbReference type="Proteomes" id="UP000613580">
    <property type="component" value="Unassembled WGS sequence"/>
</dbReference>
<proteinExistence type="predicted"/>
<evidence type="ECO:0000313" key="2">
    <source>
        <dbReference type="EMBL" id="KAF7296218.1"/>
    </source>
</evidence>
<dbReference type="Gene3D" id="3.80.10.10">
    <property type="entry name" value="Ribonuclease Inhibitor"/>
    <property type="match status" value="1"/>
</dbReference>
<accession>A0A8H6SB64</accession>
<feature type="compositionally biased region" description="Acidic residues" evidence="1">
    <location>
        <begin position="615"/>
        <end position="629"/>
    </location>
</feature>
<evidence type="ECO:0000313" key="3">
    <source>
        <dbReference type="Proteomes" id="UP000613580"/>
    </source>
</evidence>
<name>A0A8H6SB64_MYCCL</name>
<dbReference type="OrthoDB" id="3235815at2759"/>
<sequence length="629" mass="70153">MANAPFTLPDTISGIDARLAFLQEETIALKRKRNELTPLFRLPPEILAEIITIYAHQTHLPSLSWTTLMRVCQSFQKLALAQHPLWSHIDLNSHNTAGFFVETHIQNAGSHPLTVTMDLTDNTSTYIASWTMGRYSAQLGSLEISGHATILAGLLQALVQYPLGALRSLNISPRHRRALAPGTVMAFPDVLLRGHLPSLRALSLSGIPVSWSLLHDLETLSLTDCRDTSAGAVSTVADLLRLFQLLPTLRSLTLSMSPVGDDFLLSPFVDSSLQLRGRITAPQLGYLSLRADAVILEMLLEYIQLPANCTVDLFPHGIITSDELRPLLVPIRTHLQRPTAPPRKVLALYLDTPIDIGIYTIELLDTENSPPGRAPAVVGPGQEPDHHFTGRFSLEVHPVHRPMFTDILVQFLHVAQAGEITHLDASCAATLDELAWFEILPLLPALESIRFPTMRSREDAFTAVAALEALAASATTTQSTQIHTLHLRLLESESEDIHRDVEQDSDSDAEGAWLVSFLNALYRYARLRRKAWADNPSLFPPLTLIEIEDDRLFLYSDPHKRTMERIWRRMAGMGIVKRGGREWDPVEEKRLAREWRKEALAKLDPNVWELPADGELNDDDSDVAELESD</sequence>
<protein>
    <submittedName>
        <fullName evidence="2">F-box domain-containing protein</fullName>
    </submittedName>
</protein>
<keyword evidence="3" id="KW-1185">Reference proteome</keyword>
<dbReference type="AlphaFoldDB" id="A0A8H6SB64"/>
<gene>
    <name evidence="2" type="ORF">HMN09_01090600</name>
</gene>
<evidence type="ECO:0000256" key="1">
    <source>
        <dbReference type="SAM" id="MobiDB-lite"/>
    </source>
</evidence>
<dbReference type="EMBL" id="JACAZE010000017">
    <property type="protein sequence ID" value="KAF7296218.1"/>
    <property type="molecule type" value="Genomic_DNA"/>
</dbReference>
<reference evidence="2" key="1">
    <citation type="submission" date="2020-05" db="EMBL/GenBank/DDBJ databases">
        <title>Mycena genomes resolve the evolution of fungal bioluminescence.</title>
        <authorList>
            <person name="Tsai I.J."/>
        </authorList>
    </citation>
    <scope>NUCLEOTIDE SEQUENCE</scope>
    <source>
        <strain evidence="2">110903Hualien_Pintung</strain>
    </source>
</reference>
<dbReference type="SUPFAM" id="SSF52047">
    <property type="entry name" value="RNI-like"/>
    <property type="match status" value="1"/>
</dbReference>
<comment type="caution">
    <text evidence="2">The sequence shown here is derived from an EMBL/GenBank/DDBJ whole genome shotgun (WGS) entry which is preliminary data.</text>
</comment>
<dbReference type="InterPro" id="IPR032675">
    <property type="entry name" value="LRR_dom_sf"/>
</dbReference>
<feature type="region of interest" description="Disordered" evidence="1">
    <location>
        <begin position="610"/>
        <end position="629"/>
    </location>
</feature>
<organism evidence="2 3">
    <name type="scientific">Mycena chlorophos</name>
    <name type="common">Agaric fungus</name>
    <name type="synonym">Agaricus chlorophos</name>
    <dbReference type="NCBI Taxonomy" id="658473"/>
    <lineage>
        <taxon>Eukaryota</taxon>
        <taxon>Fungi</taxon>
        <taxon>Dikarya</taxon>
        <taxon>Basidiomycota</taxon>
        <taxon>Agaricomycotina</taxon>
        <taxon>Agaricomycetes</taxon>
        <taxon>Agaricomycetidae</taxon>
        <taxon>Agaricales</taxon>
        <taxon>Marasmiineae</taxon>
        <taxon>Mycenaceae</taxon>
        <taxon>Mycena</taxon>
    </lineage>
</organism>